<evidence type="ECO:0000313" key="4">
    <source>
        <dbReference type="Proteomes" id="UP000271125"/>
    </source>
</evidence>
<evidence type="ECO:0000256" key="1">
    <source>
        <dbReference type="ARBA" id="ARBA00022729"/>
    </source>
</evidence>
<dbReference type="InterPro" id="IPR001769">
    <property type="entry name" value="Gingipain"/>
</dbReference>
<proteinExistence type="predicted"/>
<comment type="caution">
    <text evidence="3">The sequence shown here is derived from an EMBL/GenBank/DDBJ whole genome shotgun (WGS) entry which is preliminary data.</text>
</comment>
<dbReference type="EMBL" id="QNBD01000178">
    <property type="protein sequence ID" value="RKX69635.1"/>
    <property type="molecule type" value="Genomic_DNA"/>
</dbReference>
<evidence type="ECO:0000259" key="2">
    <source>
        <dbReference type="Pfam" id="PF01364"/>
    </source>
</evidence>
<dbReference type="InterPro" id="IPR029031">
    <property type="entry name" value="Gingipain_N_sf"/>
</dbReference>
<protein>
    <recommendedName>
        <fullName evidence="2">Gingipain domain-containing protein</fullName>
    </recommendedName>
</protein>
<dbReference type="AlphaFoldDB" id="A0A660SFP5"/>
<dbReference type="Gene3D" id="3.40.50.10390">
    <property type="entry name" value="Gingipain r, domain 1"/>
    <property type="match status" value="1"/>
</dbReference>
<keyword evidence="1" id="KW-0732">Signal</keyword>
<dbReference type="Proteomes" id="UP000271125">
    <property type="component" value="Unassembled WGS sequence"/>
</dbReference>
<feature type="non-terminal residue" evidence="3">
    <location>
        <position position="1"/>
    </location>
</feature>
<accession>A0A660SFP5</accession>
<name>A0A660SFP5_UNCT6</name>
<sequence>ILEFNKPSFLDPQLFQFEINGFQSSDIDIYKIGVSKLENVSIESTMPAGGSPFIVTFQDEVIDDSTKYIAVSSEKKLVPKFVKPDIPSDLHDTNNQADYILISIRDFINDESIPEFISHWQNYGNLTVKPVALEDIFDEFSYGIRSAQAIQDFLKYAYNNWQEPAVKYVLFLGDACYDERDSSPDKKFSIIPTKMSWTYHIGATVDDNWFACIVGDDELPDLTIGRIPVWEKEQIAPVLEKTIHYNTEPNFNDVWRNHCMLIAGGSGTFEEQNERLKKEYIPDEFRVSRIYAQRPHDDPYWGGTTDLKDYIDDGTAFIQFMGHGGGQIWSDLNLLNLADISTLFNDNYPIISSLTCYTSNFEYPGCSCLGEAFIIEPKKGAIGFFGGAGKGFLTQDEVLAKYIFNNIFNREMRNFAELSNLSKIEYCIKYTFDDVAKTFIRSFNYMGDPAINIVLPKKSLNVELDSYEFIIGDTVQIFINNPDSTLDRVAYYITDEQDLIPDPYH</sequence>
<dbReference type="InterPro" id="IPR029030">
    <property type="entry name" value="Caspase-like_dom_sf"/>
</dbReference>
<dbReference type="Pfam" id="PF01364">
    <property type="entry name" value="Peptidase_C25"/>
    <property type="match status" value="1"/>
</dbReference>
<organism evidence="3 4">
    <name type="scientific">candidate division TA06 bacterium</name>
    <dbReference type="NCBI Taxonomy" id="2250710"/>
    <lineage>
        <taxon>Bacteria</taxon>
        <taxon>Bacteria division TA06</taxon>
    </lineage>
</organism>
<dbReference type="SUPFAM" id="SSF52129">
    <property type="entry name" value="Caspase-like"/>
    <property type="match status" value="1"/>
</dbReference>
<dbReference type="Gene3D" id="3.40.50.1460">
    <property type="match status" value="1"/>
</dbReference>
<reference evidence="3 4" key="1">
    <citation type="submission" date="2018-06" db="EMBL/GenBank/DDBJ databases">
        <title>Extensive metabolic versatility and redundancy in microbially diverse, dynamic hydrothermal sediments.</title>
        <authorList>
            <person name="Dombrowski N."/>
            <person name="Teske A."/>
            <person name="Baker B.J."/>
        </authorList>
    </citation>
    <scope>NUCLEOTIDE SEQUENCE [LARGE SCALE GENOMIC DNA]</scope>
    <source>
        <strain evidence="3">B10_G13</strain>
    </source>
</reference>
<gene>
    <name evidence="3" type="ORF">DRP43_04175</name>
</gene>
<dbReference type="GO" id="GO:0008234">
    <property type="term" value="F:cysteine-type peptidase activity"/>
    <property type="evidence" value="ECO:0007669"/>
    <property type="project" value="InterPro"/>
</dbReference>
<feature type="domain" description="Gingipain" evidence="2">
    <location>
        <begin position="99"/>
        <end position="452"/>
    </location>
</feature>
<dbReference type="GO" id="GO:0006508">
    <property type="term" value="P:proteolysis"/>
    <property type="evidence" value="ECO:0007669"/>
    <property type="project" value="InterPro"/>
</dbReference>
<evidence type="ECO:0000313" key="3">
    <source>
        <dbReference type="EMBL" id="RKX69635.1"/>
    </source>
</evidence>